<evidence type="ECO:0000259" key="2">
    <source>
        <dbReference type="Pfam" id="PF16653"/>
    </source>
</evidence>
<dbReference type="SUPFAM" id="SSF55347">
    <property type="entry name" value="Glyceraldehyde-3-phosphate dehydrogenase-like, C-terminal domain"/>
    <property type="match status" value="1"/>
</dbReference>
<dbReference type="InterPro" id="IPR032095">
    <property type="entry name" value="Sacchrp_dh-like_C"/>
</dbReference>
<name>A0A075GWB0_9EURY</name>
<dbReference type="GO" id="GO:0016491">
    <property type="term" value="F:oxidoreductase activity"/>
    <property type="evidence" value="ECO:0007669"/>
    <property type="project" value="UniProtKB-KW"/>
</dbReference>
<reference evidence="3" key="1">
    <citation type="journal article" date="2014" name="Genome Biol. Evol.">
        <title>Pangenome evidence for extensive interdomain horizontal transfer affecting lineage core and shell genes in uncultured planktonic thaumarchaeota and euryarchaeota.</title>
        <authorList>
            <person name="Deschamps P."/>
            <person name="Zivanovic Y."/>
            <person name="Moreira D."/>
            <person name="Rodriguez-Valera F."/>
            <person name="Lopez-Garcia P."/>
        </authorList>
    </citation>
    <scope>NUCLEOTIDE SEQUENCE</scope>
</reference>
<keyword evidence="1" id="KW-0560">Oxidoreductase</keyword>
<evidence type="ECO:0000313" key="3">
    <source>
        <dbReference type="EMBL" id="AIF08146.1"/>
    </source>
</evidence>
<dbReference type="EMBL" id="KF900822">
    <property type="protein sequence ID" value="AIF08146.1"/>
    <property type="molecule type" value="Genomic_DNA"/>
</dbReference>
<dbReference type="Pfam" id="PF16653">
    <property type="entry name" value="Sacchrp_dh_C"/>
    <property type="match status" value="1"/>
</dbReference>
<dbReference type="Gene3D" id="3.30.360.10">
    <property type="entry name" value="Dihydrodipicolinate Reductase, domain 2"/>
    <property type="match status" value="1"/>
</dbReference>
<feature type="domain" description="Saccharopine dehydrogenase-like C-terminal" evidence="2">
    <location>
        <begin position="126"/>
        <end position="345"/>
    </location>
</feature>
<dbReference type="PANTHER" id="PTHR11133:SF22">
    <property type="entry name" value="ALPHA-AMINOADIPIC SEMIALDEHYDE SYNTHASE, MITOCHONDRIAL"/>
    <property type="match status" value="1"/>
</dbReference>
<accession>A0A075GWB0</accession>
<dbReference type="InterPro" id="IPR036291">
    <property type="entry name" value="NAD(P)-bd_dom_sf"/>
</dbReference>
<dbReference type="SUPFAM" id="SSF51735">
    <property type="entry name" value="NAD(P)-binding Rossmann-fold domains"/>
    <property type="match status" value="1"/>
</dbReference>
<protein>
    <submittedName>
        <fullName evidence="3">Saccharopine reductase</fullName>
    </submittedName>
</protein>
<evidence type="ECO:0000256" key="1">
    <source>
        <dbReference type="ARBA" id="ARBA00023002"/>
    </source>
</evidence>
<dbReference type="Gene3D" id="3.40.50.720">
    <property type="entry name" value="NAD(P)-binding Rossmann-like Domain"/>
    <property type="match status" value="1"/>
</dbReference>
<sequence length="366" mass="41147">MSLATGKRAIAYGAGLVGRYVCWALQDAHLTVVERDQSTLDSLSRTRGTETWDLVCADAFEHARKTDLSQFDLVLNMLPGRVGGRFREFLIDCGTRVVDIAFSDDIPEVWEIYAVDSGTCFVHDVGIAPGLSNMLLERASDELGPLKSATIKVGGNPTEPDDGWSYMAPFSPTDVIEEYTRPARVIQGGEIVTLEALSQRHLIEVEGHGTMEAFLTDGLRSLLTSEAVEGIETLEEYTVRWPGHIDKFIEMRDSGTEGHIDEETLLEEWKFDHSRGDFTWMEVAVEAYNGERARWVYDLVRHDEAGWQTMTKSTGFVTLFVARTLLDDSFYMEQGVFAPEDLGDDFHDRVFDAFDQFHPGVLQRIE</sequence>
<dbReference type="PANTHER" id="PTHR11133">
    <property type="entry name" value="SACCHAROPINE DEHYDROGENASE"/>
    <property type="match status" value="1"/>
</dbReference>
<organism evidence="3">
    <name type="scientific">uncultured marine group II/III euryarchaeote KM3_27_D02</name>
    <dbReference type="NCBI Taxonomy" id="1456428"/>
    <lineage>
        <taxon>Archaea</taxon>
        <taxon>Methanobacteriati</taxon>
        <taxon>Methanobacteriota</taxon>
        <taxon>environmental samples</taxon>
    </lineage>
</organism>
<proteinExistence type="predicted"/>
<dbReference type="AlphaFoldDB" id="A0A075GWB0"/>
<dbReference type="InterPro" id="IPR051168">
    <property type="entry name" value="AASS"/>
</dbReference>